<dbReference type="CDD" id="cd07377">
    <property type="entry name" value="WHTH_GntR"/>
    <property type="match status" value="1"/>
</dbReference>
<dbReference type="PROSITE" id="PS50949">
    <property type="entry name" value="HTH_GNTR"/>
    <property type="match status" value="1"/>
</dbReference>
<feature type="domain" description="HTH gntR-type" evidence="4">
    <location>
        <begin position="8"/>
        <end position="76"/>
    </location>
</feature>
<evidence type="ECO:0000256" key="1">
    <source>
        <dbReference type="ARBA" id="ARBA00023015"/>
    </source>
</evidence>
<evidence type="ECO:0000313" key="5">
    <source>
        <dbReference type="EMBL" id="MBD3108751.1"/>
    </source>
</evidence>
<evidence type="ECO:0000256" key="2">
    <source>
        <dbReference type="ARBA" id="ARBA00023125"/>
    </source>
</evidence>
<dbReference type="GO" id="GO:0003700">
    <property type="term" value="F:DNA-binding transcription factor activity"/>
    <property type="evidence" value="ECO:0007669"/>
    <property type="project" value="InterPro"/>
</dbReference>
<dbReference type="GO" id="GO:0003677">
    <property type="term" value="F:DNA binding"/>
    <property type="evidence" value="ECO:0007669"/>
    <property type="project" value="UniProtKB-KW"/>
</dbReference>
<dbReference type="SUPFAM" id="SSF64288">
    <property type="entry name" value="Chorismate lyase-like"/>
    <property type="match status" value="1"/>
</dbReference>
<keyword evidence="1" id="KW-0805">Transcription regulation</keyword>
<dbReference type="EMBL" id="JACXSI010000023">
    <property type="protein sequence ID" value="MBD3108751.1"/>
    <property type="molecule type" value="Genomic_DNA"/>
</dbReference>
<dbReference type="SMART" id="SM00866">
    <property type="entry name" value="UTRA"/>
    <property type="match status" value="1"/>
</dbReference>
<dbReference type="InterPro" id="IPR028978">
    <property type="entry name" value="Chorismate_lyase_/UTRA_dom_sf"/>
</dbReference>
<protein>
    <submittedName>
        <fullName evidence="5">GntR family transcriptional regulator</fullName>
    </submittedName>
</protein>
<name>A0A927CWC3_9BACI</name>
<dbReference type="SMART" id="SM00345">
    <property type="entry name" value="HTH_GNTR"/>
    <property type="match status" value="1"/>
</dbReference>
<gene>
    <name evidence="5" type="ORF">IEO70_10265</name>
</gene>
<keyword evidence="3" id="KW-0804">Transcription</keyword>
<organism evidence="5 6">
    <name type="scientific">Peribacillus faecalis</name>
    <dbReference type="NCBI Taxonomy" id="2772559"/>
    <lineage>
        <taxon>Bacteria</taxon>
        <taxon>Bacillati</taxon>
        <taxon>Bacillota</taxon>
        <taxon>Bacilli</taxon>
        <taxon>Bacillales</taxon>
        <taxon>Bacillaceae</taxon>
        <taxon>Peribacillus</taxon>
    </lineage>
</organism>
<keyword evidence="2" id="KW-0238">DNA-binding</keyword>
<dbReference type="Pfam" id="PF07702">
    <property type="entry name" value="UTRA"/>
    <property type="match status" value="1"/>
</dbReference>
<dbReference type="PRINTS" id="PR00035">
    <property type="entry name" value="HTHGNTR"/>
</dbReference>
<evidence type="ECO:0000313" key="6">
    <source>
        <dbReference type="Proteomes" id="UP000602076"/>
    </source>
</evidence>
<evidence type="ECO:0000259" key="4">
    <source>
        <dbReference type="PROSITE" id="PS50949"/>
    </source>
</evidence>
<dbReference type="Proteomes" id="UP000602076">
    <property type="component" value="Unassembled WGS sequence"/>
</dbReference>
<dbReference type="GO" id="GO:0045892">
    <property type="term" value="P:negative regulation of DNA-templated transcription"/>
    <property type="evidence" value="ECO:0007669"/>
    <property type="project" value="TreeGrafter"/>
</dbReference>
<dbReference type="AlphaFoldDB" id="A0A927CWC3"/>
<accession>A0A927CWC3</accession>
<dbReference type="SUPFAM" id="SSF46785">
    <property type="entry name" value="Winged helix' DNA-binding domain"/>
    <property type="match status" value="1"/>
</dbReference>
<dbReference type="InterPro" id="IPR000524">
    <property type="entry name" value="Tscrpt_reg_HTH_GntR"/>
</dbReference>
<keyword evidence="6" id="KW-1185">Reference proteome</keyword>
<dbReference type="RefSeq" id="WP_190998285.1">
    <property type="nucleotide sequence ID" value="NZ_JACXSI010000023.1"/>
</dbReference>
<dbReference type="InterPro" id="IPR050679">
    <property type="entry name" value="Bact_HTH_transcr_reg"/>
</dbReference>
<dbReference type="PANTHER" id="PTHR44846:SF1">
    <property type="entry name" value="MANNOSYL-D-GLYCERATE TRANSPORT_METABOLISM SYSTEM REPRESSOR MNGR-RELATED"/>
    <property type="match status" value="1"/>
</dbReference>
<dbReference type="Gene3D" id="3.40.1410.10">
    <property type="entry name" value="Chorismate lyase-like"/>
    <property type="match status" value="1"/>
</dbReference>
<dbReference type="Pfam" id="PF00392">
    <property type="entry name" value="GntR"/>
    <property type="match status" value="1"/>
</dbReference>
<dbReference type="Gene3D" id="1.10.10.10">
    <property type="entry name" value="Winged helix-like DNA-binding domain superfamily/Winged helix DNA-binding domain"/>
    <property type="match status" value="1"/>
</dbReference>
<sequence length="240" mass="27506">MIDKSSPVPIYHQLEELIKTQIESGELKPNEAIPSEREYTEKYHISRMTVRQALTNLVNEGLLYRKKGCGTFVSEHKVEQVLNRLTSFSEEMIQRGLKPRSNILSFETVAAKRSVSAKLGVALGEPVLKIERIRLADDVPMAIETSYMPIHLTAGLTEELAKDSIYNFIEEQLSLKISDANQELEAISANELEARHLQIQKGSPVLRIKMVSYLEDQTPFEYVKSSFRADRYRFYVQLKR</sequence>
<dbReference type="InterPro" id="IPR036388">
    <property type="entry name" value="WH-like_DNA-bd_sf"/>
</dbReference>
<dbReference type="FunFam" id="1.10.10.10:FF:000079">
    <property type="entry name" value="GntR family transcriptional regulator"/>
    <property type="match status" value="1"/>
</dbReference>
<dbReference type="InterPro" id="IPR011663">
    <property type="entry name" value="UTRA"/>
</dbReference>
<dbReference type="InterPro" id="IPR036390">
    <property type="entry name" value="WH_DNA-bd_sf"/>
</dbReference>
<evidence type="ECO:0000256" key="3">
    <source>
        <dbReference type="ARBA" id="ARBA00023163"/>
    </source>
</evidence>
<dbReference type="PANTHER" id="PTHR44846">
    <property type="entry name" value="MANNOSYL-D-GLYCERATE TRANSPORT/METABOLISM SYSTEM REPRESSOR MNGR-RELATED"/>
    <property type="match status" value="1"/>
</dbReference>
<reference evidence="5" key="1">
    <citation type="submission" date="2020-09" db="EMBL/GenBank/DDBJ databases">
        <title>Bacillus faecalis sp. nov., a moderately halophilic bacterium isolated from cow faeces.</title>
        <authorList>
            <person name="Jiang L."/>
            <person name="Lee J."/>
        </authorList>
    </citation>
    <scope>NUCLEOTIDE SEQUENCE</scope>
    <source>
        <strain evidence="5">AGMB 02131</strain>
    </source>
</reference>
<proteinExistence type="predicted"/>
<comment type="caution">
    <text evidence="5">The sequence shown here is derived from an EMBL/GenBank/DDBJ whole genome shotgun (WGS) entry which is preliminary data.</text>
</comment>